<organism evidence="1 3">
    <name type="scientific">[Ruminococcus] torques</name>
    <dbReference type="NCBI Taxonomy" id="33039"/>
    <lineage>
        <taxon>Bacteria</taxon>
        <taxon>Bacillati</taxon>
        <taxon>Bacillota</taxon>
        <taxon>Clostridia</taxon>
        <taxon>Lachnospirales</taxon>
        <taxon>Lachnospiraceae</taxon>
        <taxon>Mediterraneibacter</taxon>
    </lineage>
</organism>
<name>A0A173ZF19_9FIRM</name>
<reference evidence="2 4" key="2">
    <citation type="journal article" date="2019" name="Science, e1252229">
        <title>Invertible promoters mediate bacterial phase variation, antibiotic resistance, and host adaptation in the gut.</title>
        <authorList>
            <person name="Jiang X."/>
            <person name="Hall A.B."/>
            <person name="Arthur T.D."/>
            <person name="Plichta D.R."/>
            <person name="Covington C.T."/>
            <person name="Poyet M."/>
            <person name="Crothers J."/>
            <person name="Moses P.L."/>
            <person name="Tolonen A.C."/>
            <person name="Vlamakis H."/>
            <person name="Alm E.J."/>
            <person name="Xavier R.J."/>
        </authorList>
    </citation>
    <scope>NUCLEOTIDE SEQUENCE [LARGE SCALE GENOMIC DNA]</scope>
    <source>
        <strain evidence="2">Aa_0143</strain>
        <strain evidence="4">aa_0143</strain>
    </source>
</reference>
<dbReference type="Proteomes" id="UP000095787">
    <property type="component" value="Unassembled WGS sequence"/>
</dbReference>
<dbReference type="Proteomes" id="UP000292665">
    <property type="component" value="Unassembled WGS sequence"/>
</dbReference>
<dbReference type="EMBL" id="RCYR01000006">
    <property type="protein sequence ID" value="RYS80823.1"/>
    <property type="molecule type" value="Genomic_DNA"/>
</dbReference>
<evidence type="ECO:0000313" key="4">
    <source>
        <dbReference type="Proteomes" id="UP000292665"/>
    </source>
</evidence>
<gene>
    <name evidence="2" type="ORF">EAI93_04765</name>
    <name evidence="1" type="ORF">ERS852456_00691</name>
</gene>
<evidence type="ECO:0000313" key="2">
    <source>
        <dbReference type="EMBL" id="RYS80823.1"/>
    </source>
</evidence>
<protein>
    <submittedName>
        <fullName evidence="1">Uncharacterized protein</fullName>
    </submittedName>
</protein>
<accession>A0A173ZF19</accession>
<dbReference type="EMBL" id="CYZO01000007">
    <property type="protein sequence ID" value="CUN73808.1"/>
    <property type="molecule type" value="Genomic_DNA"/>
</dbReference>
<reference evidence="1 3" key="1">
    <citation type="submission" date="2015-09" db="EMBL/GenBank/DDBJ databases">
        <authorList>
            <consortium name="Pathogen Informatics"/>
        </authorList>
    </citation>
    <scope>NUCLEOTIDE SEQUENCE [LARGE SCALE GENOMIC DNA]</scope>
    <source>
        <strain evidence="1 3">2789STDY5834841</strain>
    </source>
</reference>
<evidence type="ECO:0000313" key="3">
    <source>
        <dbReference type="Proteomes" id="UP000095787"/>
    </source>
</evidence>
<sequence>MDKKRMKRMIGIAIPRALIITGISYNGYIRTHTFTLSGGVVKNELIQPINNKIKVSGNADTDVIFTDIESRKQYTIGYITHGMSETIQLEKGKWYSVEGAGELTIRPVNVRIE</sequence>
<dbReference type="RefSeq" id="WP_055158731.1">
    <property type="nucleotide sequence ID" value="NZ_CATVPX010000010.1"/>
</dbReference>
<evidence type="ECO:0000313" key="1">
    <source>
        <dbReference type="EMBL" id="CUN73808.1"/>
    </source>
</evidence>
<proteinExistence type="predicted"/>
<dbReference type="AlphaFoldDB" id="A0A173ZF19"/>